<organism evidence="3 4">
    <name type="scientific">Anaeromyxobacter dehalogenans (strain 2CP-C)</name>
    <dbReference type="NCBI Taxonomy" id="290397"/>
    <lineage>
        <taxon>Bacteria</taxon>
        <taxon>Pseudomonadati</taxon>
        <taxon>Myxococcota</taxon>
        <taxon>Myxococcia</taxon>
        <taxon>Myxococcales</taxon>
        <taxon>Cystobacterineae</taxon>
        <taxon>Anaeromyxobacteraceae</taxon>
        <taxon>Anaeromyxobacter</taxon>
    </lineage>
</organism>
<dbReference type="STRING" id="290397.Adeh_0454"/>
<sequence length="263" mass="28153">MPEPTQPERRPLRGGDVAAIVLALAVAGAIAYFWFHRQRALPPPSPAVPEQAAPEAKPPDAALPAAVQADPAQVKSLLEAASADPEYRRWLAAGGDLVRLWAVLTDNLAEGVSPRKQLPFLVPEQPFSVAEQGGRQVIAPASYARYDRFADAVASIDPKATAAAYRALRPAVETAYRLLGYPDAVLDRVTARALHRLEAAPRPAGPVAVVPHAEAGAGWAYADPVLEHLGAVEKHLLRMGPRNAGKVQAKAREIREALGLRER</sequence>
<dbReference type="OrthoDB" id="5502479at2"/>
<evidence type="ECO:0000313" key="4">
    <source>
        <dbReference type="Proteomes" id="UP000001935"/>
    </source>
</evidence>
<accession>Q2IN46</accession>
<dbReference type="Pfam" id="PF11219">
    <property type="entry name" value="DUF3014"/>
    <property type="match status" value="1"/>
</dbReference>
<dbReference type="eggNOG" id="COG1711">
    <property type="taxonomic scope" value="Bacteria"/>
</dbReference>
<evidence type="ECO:0000313" key="3">
    <source>
        <dbReference type="EMBL" id="ABC80230.1"/>
    </source>
</evidence>
<keyword evidence="2" id="KW-0812">Transmembrane</keyword>
<keyword evidence="2" id="KW-0472">Membrane</keyword>
<dbReference type="KEGG" id="ade:Adeh_0454"/>
<reference evidence="3" key="1">
    <citation type="submission" date="2006-01" db="EMBL/GenBank/DDBJ databases">
        <title>Complete sequence of Anaeromyxobacter dehalogenans 2CP-C.</title>
        <authorList>
            <consortium name="US DOE Joint Genome Institute"/>
            <person name="Copeland A."/>
            <person name="Lucas S."/>
            <person name="Lapidus A."/>
            <person name="Barry K."/>
            <person name="Detter J.C."/>
            <person name="Glavina T."/>
            <person name="Hammon N."/>
            <person name="Israni S."/>
            <person name="Pitluck S."/>
            <person name="Brettin T."/>
            <person name="Bruce D."/>
            <person name="Han C."/>
            <person name="Tapia R."/>
            <person name="Gilna P."/>
            <person name="Kiss H."/>
            <person name="Schmutz J."/>
            <person name="Larimer F."/>
            <person name="Land M."/>
            <person name="Kyrpides N."/>
            <person name="Anderson I."/>
            <person name="Sanford R.A."/>
            <person name="Ritalahti K.M."/>
            <person name="Thomas H.S."/>
            <person name="Kirby J.R."/>
            <person name="Zhulin I.B."/>
            <person name="Loeffler F.E."/>
            <person name="Richardson P."/>
        </authorList>
    </citation>
    <scope>NUCLEOTIDE SEQUENCE</scope>
    <source>
        <strain evidence="3">2CP-C</strain>
    </source>
</reference>
<evidence type="ECO:0000256" key="1">
    <source>
        <dbReference type="SAM" id="MobiDB-lite"/>
    </source>
</evidence>
<proteinExistence type="predicted"/>
<dbReference type="RefSeq" id="WP_011419513.1">
    <property type="nucleotide sequence ID" value="NC_007760.1"/>
</dbReference>
<evidence type="ECO:0000256" key="2">
    <source>
        <dbReference type="SAM" id="Phobius"/>
    </source>
</evidence>
<evidence type="ECO:0008006" key="5">
    <source>
        <dbReference type="Google" id="ProtNLM"/>
    </source>
</evidence>
<gene>
    <name evidence="3" type="ordered locus">Adeh_0454</name>
</gene>
<feature type="region of interest" description="Disordered" evidence="1">
    <location>
        <begin position="44"/>
        <end position="64"/>
    </location>
</feature>
<dbReference type="AlphaFoldDB" id="Q2IN46"/>
<dbReference type="HOGENOM" id="CLU_068472_1_1_7"/>
<dbReference type="Proteomes" id="UP000001935">
    <property type="component" value="Chromosome"/>
</dbReference>
<feature type="transmembrane region" description="Helical" evidence="2">
    <location>
        <begin position="17"/>
        <end position="35"/>
    </location>
</feature>
<keyword evidence="2" id="KW-1133">Transmembrane helix</keyword>
<protein>
    <recommendedName>
        <fullName evidence="5">DUF3014 domain-containing protein</fullName>
    </recommendedName>
</protein>
<dbReference type="EMBL" id="CP000251">
    <property type="protein sequence ID" value="ABC80230.1"/>
    <property type="molecule type" value="Genomic_DNA"/>
</dbReference>
<name>Q2IN46_ANADE</name>
<dbReference type="InterPro" id="IPR021382">
    <property type="entry name" value="DUF3014"/>
</dbReference>